<gene>
    <name evidence="1" type="ORF">METZ01_LOCUS441995</name>
</gene>
<sequence>SIYLMLGSIGFGSTTLVTSFEKETRSKTNDSLLLKETTKINARFNDLAFVIGEDYTFMWGFGAFAGGSLQTKVEYGYSGATDETLDSDFITGQSTFIILGHHGSGFETLVGMRSNDIKAELKTTGTSAKTLHEANTIKMEDTGIHFKTSQLFLGIGITF</sequence>
<evidence type="ECO:0008006" key="2">
    <source>
        <dbReference type="Google" id="ProtNLM"/>
    </source>
</evidence>
<reference evidence="1" key="1">
    <citation type="submission" date="2018-05" db="EMBL/GenBank/DDBJ databases">
        <authorList>
            <person name="Lanie J.A."/>
            <person name="Ng W.-L."/>
            <person name="Kazmierczak K.M."/>
            <person name="Andrzejewski T.M."/>
            <person name="Davidsen T.M."/>
            <person name="Wayne K.J."/>
            <person name="Tettelin H."/>
            <person name="Glass J.I."/>
            <person name="Rusch D."/>
            <person name="Podicherti R."/>
            <person name="Tsui H.-C.T."/>
            <person name="Winkler M.E."/>
        </authorList>
    </citation>
    <scope>NUCLEOTIDE SEQUENCE</scope>
</reference>
<name>A0A382Z136_9ZZZZ</name>
<protein>
    <recommendedName>
        <fullName evidence="2">Outer membrane protein beta-barrel domain-containing protein</fullName>
    </recommendedName>
</protein>
<organism evidence="1">
    <name type="scientific">marine metagenome</name>
    <dbReference type="NCBI Taxonomy" id="408172"/>
    <lineage>
        <taxon>unclassified sequences</taxon>
        <taxon>metagenomes</taxon>
        <taxon>ecological metagenomes</taxon>
    </lineage>
</organism>
<dbReference type="EMBL" id="UINC01180110">
    <property type="protein sequence ID" value="SVD89141.1"/>
    <property type="molecule type" value="Genomic_DNA"/>
</dbReference>
<proteinExistence type="predicted"/>
<evidence type="ECO:0000313" key="1">
    <source>
        <dbReference type="EMBL" id="SVD89141.1"/>
    </source>
</evidence>
<dbReference type="AlphaFoldDB" id="A0A382Z136"/>
<accession>A0A382Z136</accession>
<feature type="non-terminal residue" evidence="1">
    <location>
        <position position="1"/>
    </location>
</feature>